<dbReference type="AlphaFoldDB" id="A0A417ZB45"/>
<proteinExistence type="inferred from homology"/>
<accession>A0A417ZB45</accession>
<dbReference type="PRINTS" id="PR01002">
    <property type="entry name" value="FLGFLGJ"/>
</dbReference>
<dbReference type="Gene3D" id="4.10.80.30">
    <property type="entry name" value="DNA polymerase, domain 6"/>
    <property type="match status" value="1"/>
</dbReference>
<dbReference type="GO" id="GO:0004040">
    <property type="term" value="F:amidase activity"/>
    <property type="evidence" value="ECO:0007669"/>
    <property type="project" value="InterPro"/>
</dbReference>
<dbReference type="SMART" id="SM00047">
    <property type="entry name" value="LYZ2"/>
    <property type="match status" value="1"/>
</dbReference>
<dbReference type="Proteomes" id="UP000284822">
    <property type="component" value="Unassembled WGS sequence"/>
</dbReference>
<dbReference type="InterPro" id="IPR002901">
    <property type="entry name" value="MGlyc_endo_b_GlcNAc-like_dom"/>
</dbReference>
<evidence type="ECO:0000259" key="3">
    <source>
        <dbReference type="SMART" id="SM00047"/>
    </source>
</evidence>
<feature type="domain" description="Mannosyl-glycoprotein endo-beta-N-acetylglucosamidase-like" evidence="3">
    <location>
        <begin position="90"/>
        <end position="251"/>
    </location>
</feature>
<comment type="similarity">
    <text evidence="1">Belongs to the glycosyl hydrolase 73 family.</text>
</comment>
<sequence length="335" mass="37228">MRLCLIINVLHLCYKSPRTVEFSKYDRYDNCKSTGGIFLKKKLVTSTLIAAILASAGTATLASSVQAATDNGIAHPAVTATPALSTQAVTHAAPNNSEQQFIQTIAPVAQQAANQYNLYPSVMMAQAILESGWGASQASQAPNYNFFGIKGDYNGASFNMPTKEWSKEKGYYTIDSYFRKYPNMAASFMDNGNKLRNGLSWNSAYYSGTWRENTTSYKDATAWLQGRYATDPSYASKLNNLIETYNLTQYDGNGTQTETVSSSATDSTTDFHVVRVNSNQKFAYLYSPLGEKIVDRSLSANTDWRSDQFKMINNERFYRVSTSEWIQATDVTVIK</sequence>
<evidence type="ECO:0000256" key="1">
    <source>
        <dbReference type="ARBA" id="ARBA00010266"/>
    </source>
</evidence>
<dbReference type="Gene3D" id="1.10.530.10">
    <property type="match status" value="1"/>
</dbReference>
<comment type="caution">
    <text evidence="4">The sequence shown here is derived from an EMBL/GenBank/DDBJ whole genome shotgun (WGS) entry which is preliminary data.</text>
</comment>
<dbReference type="PANTHER" id="PTHR33308">
    <property type="entry name" value="PEPTIDOGLYCAN HYDROLASE FLGJ"/>
    <property type="match status" value="1"/>
</dbReference>
<name>A0A417ZB45_9LACO</name>
<evidence type="ECO:0000313" key="4">
    <source>
        <dbReference type="EMBL" id="RHW47883.1"/>
    </source>
</evidence>
<keyword evidence="2" id="KW-0378">Hydrolase</keyword>
<protein>
    <recommendedName>
        <fullName evidence="3">Mannosyl-glycoprotein endo-beta-N-acetylglucosamidase-like domain-containing protein</fullName>
    </recommendedName>
</protein>
<reference evidence="4 5" key="1">
    <citation type="submission" date="2018-07" db="EMBL/GenBank/DDBJ databases">
        <title>Genome sequences of six Lactobacillus spp. isolated from bumble bee guts.</title>
        <authorList>
            <person name="Motta E.V.S."/>
            <person name="Moran N.A."/>
        </authorList>
    </citation>
    <scope>NUCLEOTIDE SEQUENCE [LARGE SCALE GENOMIC DNA]</scope>
    <source>
        <strain evidence="4 5">LV-8.1</strain>
    </source>
</reference>
<gene>
    <name evidence="4" type="ORF">DS832_03455</name>
</gene>
<evidence type="ECO:0000313" key="5">
    <source>
        <dbReference type="Proteomes" id="UP000284822"/>
    </source>
</evidence>
<dbReference type="PANTHER" id="PTHR33308:SF9">
    <property type="entry name" value="PEPTIDOGLYCAN HYDROLASE FLGJ"/>
    <property type="match status" value="1"/>
</dbReference>
<dbReference type="InterPro" id="IPR051056">
    <property type="entry name" value="Glycosyl_Hydrolase_73"/>
</dbReference>
<evidence type="ECO:0000256" key="2">
    <source>
        <dbReference type="ARBA" id="ARBA00022801"/>
    </source>
</evidence>
<organism evidence="4 5">
    <name type="scientific">Bombilactobacillus bombi</name>
    <dbReference type="NCBI Taxonomy" id="1303590"/>
    <lineage>
        <taxon>Bacteria</taxon>
        <taxon>Bacillati</taxon>
        <taxon>Bacillota</taxon>
        <taxon>Bacilli</taxon>
        <taxon>Lactobacillales</taxon>
        <taxon>Lactobacillaceae</taxon>
        <taxon>Bombilactobacillus</taxon>
    </lineage>
</organism>
<dbReference type="Pfam" id="PF01832">
    <property type="entry name" value="Glucosaminidase"/>
    <property type="match status" value="1"/>
</dbReference>
<dbReference type="EMBL" id="QOCS01000007">
    <property type="protein sequence ID" value="RHW47883.1"/>
    <property type="molecule type" value="Genomic_DNA"/>
</dbReference>